<evidence type="ECO:0008006" key="4">
    <source>
        <dbReference type="Google" id="ProtNLM"/>
    </source>
</evidence>
<proteinExistence type="predicted"/>
<reference evidence="2 3" key="1">
    <citation type="submission" date="2023-11" db="EMBL/GenBank/DDBJ databases">
        <title>Peredibacter starrii A3.12.</title>
        <authorList>
            <person name="Mitchell R.J."/>
        </authorList>
    </citation>
    <scope>NUCLEOTIDE SEQUENCE [LARGE SCALE GENOMIC DNA]</scope>
    <source>
        <strain evidence="2 3">A3.12</strain>
    </source>
</reference>
<feature type="signal peptide" evidence="1">
    <location>
        <begin position="1"/>
        <end position="17"/>
    </location>
</feature>
<keyword evidence="1" id="KW-0732">Signal</keyword>
<keyword evidence="3" id="KW-1185">Reference proteome</keyword>
<organism evidence="2 3">
    <name type="scientific">Peredibacter starrii</name>
    <dbReference type="NCBI Taxonomy" id="28202"/>
    <lineage>
        <taxon>Bacteria</taxon>
        <taxon>Pseudomonadati</taxon>
        <taxon>Bdellovibrionota</taxon>
        <taxon>Bacteriovoracia</taxon>
        <taxon>Bacteriovoracales</taxon>
        <taxon>Bacteriovoracaceae</taxon>
        <taxon>Peredibacter</taxon>
    </lineage>
</organism>
<sequence>MKIFLFLTLFVFHCAQAQDFFSFLAPNTPQTSLELEGGYSPMSDIDGGRDQTQVMPTAVGANQKVYDEGKNLVTLGGKWQKLDLSARSNQLNDFYNIQGSIGYRRMLENDNFAFTTISYGSASDRPFKSNRDNTISANYIQKFNQKWLGLVNYSNNRTFLNNVPLPGFLYVKEMTRERAMIIGFPIFYWMTPVGENFSFRYFGILPWTHRAKFLYTKYKFLLPYIGYEQAPQTYFRDDREKKRDRFFWFERRVGAGFEGGLSRAFRFDFFTGWAFDRQFYEARNFSEKKNFLLNLESAPFVQLNLKYAF</sequence>
<dbReference type="RefSeq" id="WP_321389588.1">
    <property type="nucleotide sequence ID" value="NZ_CP139487.1"/>
</dbReference>
<name>A0AAX4HJ33_9BACT</name>
<feature type="chain" id="PRO_5043332243" description="Outer membrane protein beta-barrel domain-containing protein" evidence="1">
    <location>
        <begin position="18"/>
        <end position="309"/>
    </location>
</feature>
<dbReference type="KEGG" id="psti:SOO65_11155"/>
<evidence type="ECO:0000256" key="1">
    <source>
        <dbReference type="SAM" id="SignalP"/>
    </source>
</evidence>
<evidence type="ECO:0000313" key="3">
    <source>
        <dbReference type="Proteomes" id="UP001324634"/>
    </source>
</evidence>
<gene>
    <name evidence="2" type="ORF">SOO65_11155</name>
</gene>
<evidence type="ECO:0000313" key="2">
    <source>
        <dbReference type="EMBL" id="WPU63242.1"/>
    </source>
</evidence>
<dbReference type="Proteomes" id="UP001324634">
    <property type="component" value="Chromosome"/>
</dbReference>
<accession>A0AAX4HJ33</accession>
<dbReference type="EMBL" id="CP139487">
    <property type="protein sequence ID" value="WPU63242.1"/>
    <property type="molecule type" value="Genomic_DNA"/>
</dbReference>
<dbReference type="AlphaFoldDB" id="A0AAX4HJ33"/>
<protein>
    <recommendedName>
        <fullName evidence="4">Outer membrane protein beta-barrel domain-containing protein</fullName>
    </recommendedName>
</protein>